<accession>M5S3D4</accession>
<evidence type="ECO:0000313" key="2">
    <source>
        <dbReference type="EMBL" id="EMI26040.1"/>
    </source>
</evidence>
<name>M5S3D4_9BACT</name>
<feature type="region of interest" description="Disordered" evidence="1">
    <location>
        <begin position="1"/>
        <end position="24"/>
    </location>
</feature>
<dbReference type="STRING" id="1263868.RESH_03377"/>
<reference evidence="2 3" key="1">
    <citation type="journal article" date="2013" name="Mar. Genomics">
        <title>Expression of sulfatases in Rhodopirellula baltica and the diversity of sulfatases in the genus Rhodopirellula.</title>
        <authorList>
            <person name="Wegner C.E."/>
            <person name="Richter-Heitmann T."/>
            <person name="Klindworth A."/>
            <person name="Klockow C."/>
            <person name="Richter M."/>
            <person name="Achstetter T."/>
            <person name="Glockner F.O."/>
            <person name="Harder J."/>
        </authorList>
    </citation>
    <scope>NUCLEOTIDE SEQUENCE [LARGE SCALE GENOMIC DNA]</scope>
    <source>
        <strain evidence="2 3">SH398</strain>
    </source>
</reference>
<protein>
    <submittedName>
        <fullName evidence="2">Uncharacterized protein</fullName>
    </submittedName>
</protein>
<evidence type="ECO:0000313" key="3">
    <source>
        <dbReference type="Proteomes" id="UP000011996"/>
    </source>
</evidence>
<dbReference type="AlphaFoldDB" id="M5S3D4"/>
<proteinExistence type="predicted"/>
<dbReference type="PATRIC" id="fig|1263868.3.peg.3640"/>
<comment type="caution">
    <text evidence="2">The sequence shown here is derived from an EMBL/GenBank/DDBJ whole genome shotgun (WGS) entry which is preliminary data.</text>
</comment>
<sequence length="56" mass="6931">MQMDHRIPRRFHANLSRHNSHLYPGQPESRLARYCRSSHTVRTFLREREQTLFRRP</sequence>
<dbReference type="EMBL" id="ANOF01000107">
    <property type="protein sequence ID" value="EMI26040.1"/>
    <property type="molecule type" value="Genomic_DNA"/>
</dbReference>
<dbReference type="Proteomes" id="UP000011996">
    <property type="component" value="Unassembled WGS sequence"/>
</dbReference>
<evidence type="ECO:0000256" key="1">
    <source>
        <dbReference type="SAM" id="MobiDB-lite"/>
    </source>
</evidence>
<organism evidence="2 3">
    <name type="scientific">Rhodopirellula europaea SH398</name>
    <dbReference type="NCBI Taxonomy" id="1263868"/>
    <lineage>
        <taxon>Bacteria</taxon>
        <taxon>Pseudomonadati</taxon>
        <taxon>Planctomycetota</taxon>
        <taxon>Planctomycetia</taxon>
        <taxon>Pirellulales</taxon>
        <taxon>Pirellulaceae</taxon>
        <taxon>Rhodopirellula</taxon>
    </lineage>
</organism>
<gene>
    <name evidence="2" type="ORF">RESH_03377</name>
</gene>